<dbReference type="SMART" id="SM00382">
    <property type="entry name" value="AAA"/>
    <property type="match status" value="1"/>
</dbReference>
<keyword evidence="3" id="KW-0547">Nucleotide-binding</keyword>
<keyword evidence="4 6" id="KW-0067">ATP-binding</keyword>
<dbReference type="GO" id="GO:0005524">
    <property type="term" value="F:ATP binding"/>
    <property type="evidence" value="ECO:0007669"/>
    <property type="project" value="UniProtKB-KW"/>
</dbReference>
<dbReference type="PROSITE" id="PS50893">
    <property type="entry name" value="ABC_TRANSPORTER_2"/>
    <property type="match status" value="1"/>
</dbReference>
<dbReference type="Pfam" id="PF00005">
    <property type="entry name" value="ABC_tran"/>
    <property type="match status" value="1"/>
</dbReference>
<evidence type="ECO:0000256" key="2">
    <source>
        <dbReference type="ARBA" id="ARBA00022448"/>
    </source>
</evidence>
<dbReference type="GeneID" id="97549862"/>
<dbReference type="InterPro" id="IPR003439">
    <property type="entry name" value="ABC_transporter-like_ATP-bd"/>
</dbReference>
<proteinExistence type="inferred from homology"/>
<evidence type="ECO:0000259" key="5">
    <source>
        <dbReference type="PROSITE" id="PS50893"/>
    </source>
</evidence>
<gene>
    <name evidence="6" type="ORF">DK846_04795</name>
</gene>
<dbReference type="InterPro" id="IPR027417">
    <property type="entry name" value="P-loop_NTPase"/>
</dbReference>
<dbReference type="EMBL" id="QGMY01000002">
    <property type="protein sequence ID" value="PWR74466.1"/>
    <property type="molecule type" value="Genomic_DNA"/>
</dbReference>
<protein>
    <submittedName>
        <fullName evidence="6">ABC transporter ATP-binding protein</fullName>
    </submittedName>
</protein>
<dbReference type="RefSeq" id="WP_109967745.1">
    <property type="nucleotide sequence ID" value="NZ_CP176093.1"/>
</dbReference>
<organism evidence="6 7">
    <name type="scientific">Methanospirillum lacunae</name>
    <dbReference type="NCBI Taxonomy" id="668570"/>
    <lineage>
        <taxon>Archaea</taxon>
        <taxon>Methanobacteriati</taxon>
        <taxon>Methanobacteriota</taxon>
        <taxon>Stenosarchaea group</taxon>
        <taxon>Methanomicrobia</taxon>
        <taxon>Methanomicrobiales</taxon>
        <taxon>Methanospirillaceae</taxon>
        <taxon>Methanospirillum</taxon>
    </lineage>
</organism>
<sequence length="244" mass="27166">MPPVLIETNHVHKTYRQSLLGRSQAILSHCCIQIYEGESVGLMGPSGSGKTTLGKILAGIERPDKGDVSFRGNNIHSANQEIWSDYRRSVQMLFQDPQGTFHPFRTIGQSIECVADLLGYSSSDYNNCITSLCEKVGIHPEVLSRYPDQISGGQAQRLALARILLSRPRLIILDEPTSGLDISVQAQILHLLREFQNREKIAYLLISHDPAVVGFLSNRQYLIRNGIVSEISLNTPEVRNTTIN</sequence>
<comment type="similarity">
    <text evidence="1">Belongs to the ABC transporter superfamily.</text>
</comment>
<dbReference type="CDD" id="cd03257">
    <property type="entry name" value="ABC_NikE_OppD_transporters"/>
    <property type="match status" value="1"/>
</dbReference>
<keyword evidence="2" id="KW-0813">Transport</keyword>
<evidence type="ECO:0000256" key="4">
    <source>
        <dbReference type="ARBA" id="ARBA00022840"/>
    </source>
</evidence>
<dbReference type="InterPro" id="IPR003593">
    <property type="entry name" value="AAA+_ATPase"/>
</dbReference>
<keyword evidence="7" id="KW-1185">Reference proteome</keyword>
<accession>A0A2V2NA05</accession>
<dbReference type="SUPFAM" id="SSF52540">
    <property type="entry name" value="P-loop containing nucleoside triphosphate hydrolases"/>
    <property type="match status" value="1"/>
</dbReference>
<dbReference type="PROSITE" id="PS00211">
    <property type="entry name" value="ABC_TRANSPORTER_1"/>
    <property type="match status" value="1"/>
</dbReference>
<dbReference type="PANTHER" id="PTHR43776:SF7">
    <property type="entry name" value="D,D-DIPEPTIDE TRANSPORT ATP-BINDING PROTEIN DDPF-RELATED"/>
    <property type="match status" value="1"/>
</dbReference>
<dbReference type="OrthoDB" id="18209at2157"/>
<evidence type="ECO:0000256" key="3">
    <source>
        <dbReference type="ARBA" id="ARBA00022741"/>
    </source>
</evidence>
<feature type="domain" description="ABC transporter" evidence="5">
    <location>
        <begin position="6"/>
        <end position="243"/>
    </location>
</feature>
<dbReference type="Gene3D" id="3.40.50.300">
    <property type="entry name" value="P-loop containing nucleotide triphosphate hydrolases"/>
    <property type="match status" value="1"/>
</dbReference>
<dbReference type="InterPro" id="IPR017871">
    <property type="entry name" value="ABC_transporter-like_CS"/>
</dbReference>
<dbReference type="GO" id="GO:0055085">
    <property type="term" value="P:transmembrane transport"/>
    <property type="evidence" value="ECO:0007669"/>
    <property type="project" value="UniProtKB-ARBA"/>
</dbReference>
<dbReference type="GO" id="GO:0016887">
    <property type="term" value="F:ATP hydrolysis activity"/>
    <property type="evidence" value="ECO:0007669"/>
    <property type="project" value="InterPro"/>
</dbReference>
<dbReference type="InterPro" id="IPR050319">
    <property type="entry name" value="ABC_transp_ATP-bind"/>
</dbReference>
<evidence type="ECO:0000256" key="1">
    <source>
        <dbReference type="ARBA" id="ARBA00005417"/>
    </source>
</evidence>
<dbReference type="Proteomes" id="UP000245657">
    <property type="component" value="Unassembled WGS sequence"/>
</dbReference>
<evidence type="ECO:0000313" key="6">
    <source>
        <dbReference type="EMBL" id="PWR74466.1"/>
    </source>
</evidence>
<comment type="caution">
    <text evidence="6">The sequence shown here is derived from an EMBL/GenBank/DDBJ whole genome shotgun (WGS) entry which is preliminary data.</text>
</comment>
<reference evidence="6 7" key="1">
    <citation type="submission" date="2018-05" db="EMBL/GenBank/DDBJ databases">
        <title>Draft genome of Methanospirillum lacunae Ki8-1.</title>
        <authorList>
            <person name="Dueholm M.S."/>
            <person name="Nielsen P.H."/>
            <person name="Bakmann L.F."/>
            <person name="Otzen D.E."/>
        </authorList>
    </citation>
    <scope>NUCLEOTIDE SEQUENCE [LARGE SCALE GENOMIC DNA]</scope>
    <source>
        <strain evidence="6 7">Ki8-1</strain>
    </source>
</reference>
<dbReference type="PANTHER" id="PTHR43776">
    <property type="entry name" value="TRANSPORT ATP-BINDING PROTEIN"/>
    <property type="match status" value="1"/>
</dbReference>
<evidence type="ECO:0000313" key="7">
    <source>
        <dbReference type="Proteomes" id="UP000245657"/>
    </source>
</evidence>
<name>A0A2V2NA05_9EURY</name>
<dbReference type="AlphaFoldDB" id="A0A2V2NA05"/>